<dbReference type="NCBIfam" id="NF037995">
    <property type="entry name" value="TRAP_S1"/>
    <property type="match status" value="1"/>
</dbReference>
<proteinExistence type="predicted"/>
<dbReference type="Pfam" id="PF03480">
    <property type="entry name" value="DctP"/>
    <property type="match status" value="1"/>
</dbReference>
<dbReference type="Gene3D" id="3.40.190.170">
    <property type="entry name" value="Bacterial extracellular solute-binding protein, family 7"/>
    <property type="match status" value="1"/>
</dbReference>
<feature type="chain" id="PRO_5042474080" evidence="2">
    <location>
        <begin position="20"/>
        <end position="318"/>
    </location>
</feature>
<dbReference type="PANTHER" id="PTHR33376:SF4">
    <property type="entry name" value="SIALIC ACID-BINDING PERIPLASMIC PROTEIN SIAP"/>
    <property type="match status" value="1"/>
</dbReference>
<keyword evidence="1 2" id="KW-0732">Signal</keyword>
<gene>
    <name evidence="3" type="ORF">CMTB2_07862</name>
</gene>
<feature type="signal peptide" evidence="2">
    <location>
        <begin position="1"/>
        <end position="19"/>
    </location>
</feature>
<dbReference type="InterPro" id="IPR038404">
    <property type="entry name" value="TRAP_DctP_sf"/>
</dbReference>
<protein>
    <submittedName>
        <fullName evidence="3">Secreted protein</fullName>
    </submittedName>
</protein>
<accession>A0AAI9F251</accession>
<dbReference type="RefSeq" id="WP_007474649.1">
    <property type="nucleotide sequence ID" value="NZ_ABCJ01000005.1"/>
</dbReference>
<evidence type="ECO:0000313" key="4">
    <source>
        <dbReference type="Proteomes" id="UP000003288"/>
    </source>
</evidence>
<dbReference type="Proteomes" id="UP000003288">
    <property type="component" value="Unassembled WGS sequence"/>
</dbReference>
<evidence type="ECO:0000313" key="3">
    <source>
        <dbReference type="EMBL" id="EDM23434.1"/>
    </source>
</evidence>
<dbReference type="PANTHER" id="PTHR33376">
    <property type="match status" value="1"/>
</dbReference>
<sequence>MLKKITATLTLIGSLFASTMTLDMNCVYGLNNFHTKGAQKFAKLVEKYSNGTIKIKVHSGNSLVKGNPLKAVKNAVVPISDMFLPFTSGGGKVFGISALPFIAKSYDDAYRLYQISKPAYEKVFQKWNQKFLYAVSWPPSGLYTKWAVKSLKDFKGLKVRTYDKNSANFVKMAGGSAVALPWAEVYSALRTGLVNGVVTSSVSGKDGKFWEVLSHFTKINYAYPLQGVSINLDYWKSLNPMQQKAILKAAKEIEAIQWKVSKEEDKKALDTLKAHRMVVSEATPELKKELDKIADKMLKEYLNGAPYNVKEIFKKYKQ</sequence>
<dbReference type="AlphaFoldDB" id="A0AAI9F251"/>
<dbReference type="GO" id="GO:0055085">
    <property type="term" value="P:transmembrane transport"/>
    <property type="evidence" value="ECO:0007669"/>
    <property type="project" value="InterPro"/>
</dbReference>
<comment type="caution">
    <text evidence="3">The sequence shown here is derived from an EMBL/GenBank/DDBJ whole genome shotgun (WGS) entry which is preliminary data.</text>
</comment>
<reference evidence="3 4" key="1">
    <citation type="journal article" date="2011" name="Stand. Genomic Sci.">
        <title>Draft genome sequence of Caminibacter mediatlanticus strain TB-2, an epsilonproteobacterium isolated from a deep-sea hydrothermal vent.</title>
        <authorList>
            <person name="Giovannelli D."/>
            <person name="Ferriera S."/>
            <person name="Johnson J."/>
            <person name="Kravitz S."/>
            <person name="Perez-Rodriguez I."/>
            <person name="Ricci J."/>
            <person name="O'Brien C."/>
            <person name="Voordeckers J.W."/>
            <person name="Bini E."/>
            <person name="Vetriani C."/>
        </authorList>
    </citation>
    <scope>NUCLEOTIDE SEQUENCE [LARGE SCALE GENOMIC DNA]</scope>
    <source>
        <strain evidence="3 4">TB-2</strain>
    </source>
</reference>
<evidence type="ECO:0000256" key="1">
    <source>
        <dbReference type="ARBA" id="ARBA00022729"/>
    </source>
</evidence>
<dbReference type="CDD" id="cd13602">
    <property type="entry name" value="PBP2_TRAP_BpDctp6_7"/>
    <property type="match status" value="1"/>
</dbReference>
<evidence type="ECO:0000256" key="2">
    <source>
        <dbReference type="SAM" id="SignalP"/>
    </source>
</evidence>
<dbReference type="InterPro" id="IPR018389">
    <property type="entry name" value="DctP_fam"/>
</dbReference>
<organism evidence="3 4">
    <name type="scientific">Caminibacter mediatlanticus TB-2</name>
    <dbReference type="NCBI Taxonomy" id="391592"/>
    <lineage>
        <taxon>Bacteria</taxon>
        <taxon>Pseudomonadati</taxon>
        <taxon>Campylobacterota</taxon>
        <taxon>Epsilonproteobacteria</taxon>
        <taxon>Nautiliales</taxon>
        <taxon>Nautiliaceae</taxon>
        <taxon>Caminibacter</taxon>
    </lineage>
</organism>
<name>A0AAI9F251_9BACT</name>
<dbReference type="EMBL" id="ABCJ01000005">
    <property type="protein sequence ID" value="EDM23434.1"/>
    <property type="molecule type" value="Genomic_DNA"/>
</dbReference>